<keyword evidence="11" id="KW-1185">Reference proteome</keyword>
<dbReference type="InterPro" id="IPR019533">
    <property type="entry name" value="Peptidase_S26"/>
</dbReference>
<keyword evidence="5 7" id="KW-0645">Protease</keyword>
<dbReference type="InterPro" id="IPR019756">
    <property type="entry name" value="Pept_S26A_signal_pept_1_Ser-AS"/>
</dbReference>
<dbReference type="NCBIfam" id="TIGR02227">
    <property type="entry name" value="sigpep_I_bact"/>
    <property type="match status" value="1"/>
</dbReference>
<comment type="catalytic activity">
    <reaction evidence="1 7">
        <text>Cleavage of hydrophobic, N-terminal signal or leader sequences from secreted and periplasmic proteins.</text>
        <dbReference type="EC" id="3.4.21.89"/>
    </reaction>
</comment>
<accession>A0ABT3ZR43</accession>
<reference evidence="10" key="1">
    <citation type="submission" date="2022-11" db="EMBL/GenBank/DDBJ databases">
        <title>Robbsia betulipollinis sp. nov., isolated from pollen of birch (Betula pendula).</title>
        <authorList>
            <person name="Shi H."/>
            <person name="Ambika Manirajan B."/>
            <person name="Ratering S."/>
            <person name="Geissler-Plaum R."/>
            <person name="Schnell S."/>
        </authorList>
    </citation>
    <scope>NUCLEOTIDE SEQUENCE</scope>
    <source>
        <strain evidence="10">Bb-Pol-6</strain>
    </source>
</reference>
<dbReference type="Gene3D" id="2.10.109.10">
    <property type="entry name" value="Umud Fragment, subunit A"/>
    <property type="match status" value="1"/>
</dbReference>
<evidence type="ECO:0000256" key="7">
    <source>
        <dbReference type="RuleBase" id="RU003993"/>
    </source>
</evidence>
<evidence type="ECO:0000256" key="1">
    <source>
        <dbReference type="ARBA" id="ARBA00000677"/>
    </source>
</evidence>
<comment type="subcellular location">
    <subcellularLocation>
        <location evidence="8">Membrane</location>
        <topology evidence="8">Single-pass type II membrane protein</topology>
    </subcellularLocation>
</comment>
<protein>
    <recommendedName>
        <fullName evidence="4 7">Signal peptidase I</fullName>
        <ecNumber evidence="3 7">3.4.21.89</ecNumber>
    </recommendedName>
</protein>
<dbReference type="GO" id="GO:0009003">
    <property type="term" value="F:signal peptidase activity"/>
    <property type="evidence" value="ECO:0007669"/>
    <property type="project" value="UniProtKB-EC"/>
</dbReference>
<dbReference type="EMBL" id="JAPMXC010000010">
    <property type="protein sequence ID" value="MCY0389029.1"/>
    <property type="molecule type" value="Genomic_DNA"/>
</dbReference>
<dbReference type="SUPFAM" id="SSF51306">
    <property type="entry name" value="LexA/Signal peptidase"/>
    <property type="match status" value="1"/>
</dbReference>
<evidence type="ECO:0000313" key="10">
    <source>
        <dbReference type="EMBL" id="MCY0389029.1"/>
    </source>
</evidence>
<comment type="caution">
    <text evidence="8">Lacks conserved residue(s) required for the propagation of feature annotation.</text>
</comment>
<comment type="similarity">
    <text evidence="2 8">Belongs to the peptidase S26 family.</text>
</comment>
<dbReference type="PROSITE" id="PS00760">
    <property type="entry name" value="SPASE_I_2"/>
    <property type="match status" value="1"/>
</dbReference>
<dbReference type="PANTHER" id="PTHR43390">
    <property type="entry name" value="SIGNAL PEPTIDASE I"/>
    <property type="match status" value="1"/>
</dbReference>
<comment type="caution">
    <text evidence="10">The sequence shown here is derived from an EMBL/GenBank/DDBJ whole genome shotgun (WGS) entry which is preliminary data.</text>
</comment>
<dbReference type="Proteomes" id="UP001082899">
    <property type="component" value="Unassembled WGS sequence"/>
</dbReference>
<organism evidence="10 11">
    <name type="scientific">Robbsia betulipollinis</name>
    <dbReference type="NCBI Taxonomy" id="2981849"/>
    <lineage>
        <taxon>Bacteria</taxon>
        <taxon>Pseudomonadati</taxon>
        <taxon>Pseudomonadota</taxon>
        <taxon>Betaproteobacteria</taxon>
        <taxon>Burkholderiales</taxon>
        <taxon>Burkholderiaceae</taxon>
        <taxon>Robbsia</taxon>
    </lineage>
</organism>
<dbReference type="PROSITE" id="PS00761">
    <property type="entry name" value="SPASE_I_3"/>
    <property type="match status" value="1"/>
</dbReference>
<dbReference type="EC" id="3.4.21.89" evidence="3 7"/>
<evidence type="ECO:0000313" key="11">
    <source>
        <dbReference type="Proteomes" id="UP001082899"/>
    </source>
</evidence>
<keyword evidence="7" id="KW-1133">Transmembrane helix</keyword>
<dbReference type="CDD" id="cd06530">
    <property type="entry name" value="S26_SPase_I"/>
    <property type="match status" value="1"/>
</dbReference>
<keyword evidence="7" id="KW-0472">Membrane</keyword>
<dbReference type="Pfam" id="PF10502">
    <property type="entry name" value="Peptidase_S26"/>
    <property type="match status" value="1"/>
</dbReference>
<evidence type="ECO:0000256" key="3">
    <source>
        <dbReference type="ARBA" id="ARBA00013208"/>
    </source>
</evidence>
<evidence type="ECO:0000256" key="2">
    <source>
        <dbReference type="ARBA" id="ARBA00009370"/>
    </source>
</evidence>
<feature type="domain" description="Peptidase S26" evidence="9">
    <location>
        <begin position="74"/>
        <end position="288"/>
    </location>
</feature>
<dbReference type="InterPro" id="IPR036286">
    <property type="entry name" value="LexA/Signal_pep-like_sf"/>
</dbReference>
<evidence type="ECO:0000259" key="9">
    <source>
        <dbReference type="Pfam" id="PF10502"/>
    </source>
</evidence>
<dbReference type="PROSITE" id="PS00501">
    <property type="entry name" value="SPASE_I_1"/>
    <property type="match status" value="1"/>
</dbReference>
<evidence type="ECO:0000256" key="5">
    <source>
        <dbReference type="ARBA" id="ARBA00022670"/>
    </source>
</evidence>
<evidence type="ECO:0000256" key="8">
    <source>
        <dbReference type="RuleBase" id="RU362042"/>
    </source>
</evidence>
<sequence length="302" mass="34004">MNFGWILFVLTLVTGLFWIVDRGVFLPRRRYAANAALAEIAQAPDRTGRPVVDPDVLRAKAEAKRRALRRPFWLEYSAGFFPVILVVFLIRSFLAEPFRIPSGSMIPTLRVGDFILVNKFDYGVRSPIGERKLLANHDPRRGDVVVFRSPEAPSIDLIKRVVGVPGDVVQYRDKHLTINGSAVPEHEIADFKGEAVEGRVGDWKQYEESFDGRTHAILRMPAQPTYTASGVRDFPNKGNCRYDADGFVCKVPPGNYFMMGDNRDNSDDSRYWGFAPDANIVGRAMVVWMNLGDLGRVGHRAY</sequence>
<dbReference type="InterPro" id="IPR019758">
    <property type="entry name" value="Pept_S26A_signal_pept_1_CS"/>
</dbReference>
<keyword evidence="6 7" id="KW-0378">Hydrolase</keyword>
<gene>
    <name evidence="10" type="primary">lepB</name>
    <name evidence="10" type="ORF">OVY01_17900</name>
</gene>
<keyword evidence="7" id="KW-0812">Transmembrane</keyword>
<evidence type="ECO:0000256" key="6">
    <source>
        <dbReference type="ARBA" id="ARBA00022801"/>
    </source>
</evidence>
<dbReference type="PRINTS" id="PR00727">
    <property type="entry name" value="LEADERPTASE"/>
</dbReference>
<feature type="transmembrane region" description="Helical" evidence="7">
    <location>
        <begin position="73"/>
        <end position="94"/>
    </location>
</feature>
<name>A0ABT3ZR43_9BURK</name>
<proteinExistence type="inferred from homology"/>
<dbReference type="RefSeq" id="WP_267848929.1">
    <property type="nucleotide sequence ID" value="NZ_JAPMXC010000010.1"/>
</dbReference>
<feature type="transmembrane region" description="Helical" evidence="7">
    <location>
        <begin position="6"/>
        <end position="25"/>
    </location>
</feature>
<dbReference type="PANTHER" id="PTHR43390:SF1">
    <property type="entry name" value="CHLOROPLAST PROCESSING PEPTIDASE"/>
    <property type="match status" value="1"/>
</dbReference>
<dbReference type="InterPro" id="IPR000223">
    <property type="entry name" value="Pept_S26A_signal_pept_1"/>
</dbReference>
<evidence type="ECO:0000256" key="4">
    <source>
        <dbReference type="ARBA" id="ARBA00019232"/>
    </source>
</evidence>
<dbReference type="InterPro" id="IPR019757">
    <property type="entry name" value="Pept_S26A_signal_pept_1_Lys-AS"/>
</dbReference>